<dbReference type="SUPFAM" id="SSF49785">
    <property type="entry name" value="Galactose-binding domain-like"/>
    <property type="match status" value="2"/>
</dbReference>
<dbReference type="SMART" id="SM00776">
    <property type="entry name" value="NPCBM"/>
    <property type="match status" value="1"/>
</dbReference>
<dbReference type="Gene3D" id="2.60.120.260">
    <property type="entry name" value="Galactose-binding domain-like"/>
    <property type="match status" value="3"/>
</dbReference>
<evidence type="ECO:0000313" key="4">
    <source>
        <dbReference type="EMBL" id="QQM68206.1"/>
    </source>
</evidence>
<evidence type="ECO:0000259" key="3">
    <source>
        <dbReference type="SMART" id="SM00776"/>
    </source>
</evidence>
<dbReference type="InterPro" id="IPR008979">
    <property type="entry name" value="Galactose-bd-like_sf"/>
</dbReference>
<keyword evidence="2" id="KW-0732">Signal</keyword>
<dbReference type="GO" id="GO:0033926">
    <property type="term" value="F:endo-alpha-N-acetylgalactosaminidase activity"/>
    <property type="evidence" value="ECO:0007669"/>
    <property type="project" value="InterPro"/>
</dbReference>
<dbReference type="GO" id="GO:0030246">
    <property type="term" value="F:carbohydrate binding"/>
    <property type="evidence" value="ECO:0007669"/>
    <property type="project" value="InterPro"/>
</dbReference>
<feature type="compositionally biased region" description="Pro residues" evidence="1">
    <location>
        <begin position="1643"/>
        <end position="1664"/>
    </location>
</feature>
<keyword evidence="5" id="KW-1185">Reference proteome</keyword>
<dbReference type="InterPro" id="IPR038637">
    <property type="entry name" value="NPCBM_sf"/>
</dbReference>
<feature type="region of interest" description="Disordered" evidence="1">
    <location>
        <begin position="835"/>
        <end position="856"/>
    </location>
</feature>
<feature type="domain" description="Glycosyl hydrolase family 98 putative carbohydrate-binding module" evidence="3">
    <location>
        <begin position="1156"/>
        <end position="1309"/>
    </location>
</feature>
<name>A0A7T7S2N1_9ACTO</name>
<feature type="signal peptide" evidence="2">
    <location>
        <begin position="1"/>
        <end position="26"/>
    </location>
</feature>
<dbReference type="InterPro" id="IPR028994">
    <property type="entry name" value="Integrin_alpha_N"/>
</dbReference>
<proteinExistence type="predicted"/>
<evidence type="ECO:0000256" key="2">
    <source>
        <dbReference type="SAM" id="SignalP"/>
    </source>
</evidence>
<protein>
    <submittedName>
        <fullName evidence="4">NPCBM/NEW2 domain-containing protein</fullName>
    </submittedName>
</protein>
<dbReference type="EMBL" id="CP066802">
    <property type="protein sequence ID" value="QQM68206.1"/>
    <property type="molecule type" value="Genomic_DNA"/>
</dbReference>
<dbReference type="InterPro" id="IPR014718">
    <property type="entry name" value="GH-type_carb-bd"/>
</dbReference>
<dbReference type="Pfam" id="PF17974">
    <property type="entry name" value="GalBD_like"/>
    <property type="match status" value="1"/>
</dbReference>
<dbReference type="Pfam" id="PF10633">
    <property type="entry name" value="NPCBM_assoc"/>
    <property type="match status" value="1"/>
</dbReference>
<feature type="chain" id="PRO_5038984588" evidence="2">
    <location>
        <begin position="27"/>
        <end position="1790"/>
    </location>
</feature>
<dbReference type="Gene3D" id="2.60.120.1060">
    <property type="entry name" value="NPCBM/NEW2 domain"/>
    <property type="match status" value="1"/>
</dbReference>
<dbReference type="InterPro" id="IPR018905">
    <property type="entry name" value="A-galactase_NEW3"/>
</dbReference>
<dbReference type="Pfam" id="PF08305">
    <property type="entry name" value="NPCBM"/>
    <property type="match status" value="1"/>
</dbReference>
<dbReference type="Pfam" id="PF00754">
    <property type="entry name" value="F5_F8_type_C"/>
    <property type="match status" value="1"/>
</dbReference>
<reference evidence="4 5" key="1">
    <citation type="submission" date="2020-12" db="EMBL/GenBank/DDBJ databases">
        <authorList>
            <person name="Zhou J."/>
        </authorList>
    </citation>
    <scope>NUCLEOTIDE SEQUENCE [LARGE SCALE GENOMIC DNA]</scope>
    <source>
        <strain evidence="4 5">CCUG 61299</strain>
    </source>
</reference>
<evidence type="ECO:0000313" key="5">
    <source>
        <dbReference type="Proteomes" id="UP000595895"/>
    </source>
</evidence>
<dbReference type="KEGG" id="awe:JG540_05130"/>
<gene>
    <name evidence="4" type="ORF">JG540_05130</name>
</gene>
<dbReference type="Pfam" id="PF17451">
    <property type="entry name" value="Glyco_hyd_101C"/>
    <property type="match status" value="1"/>
</dbReference>
<accession>A0A7T7S2N1</accession>
<evidence type="ECO:0000256" key="1">
    <source>
        <dbReference type="SAM" id="MobiDB-lite"/>
    </source>
</evidence>
<dbReference type="Proteomes" id="UP000595895">
    <property type="component" value="Chromosome"/>
</dbReference>
<organism evidence="4 5">
    <name type="scientific">Actinomyces weissii</name>
    <dbReference type="NCBI Taxonomy" id="675090"/>
    <lineage>
        <taxon>Bacteria</taxon>
        <taxon>Bacillati</taxon>
        <taxon>Actinomycetota</taxon>
        <taxon>Actinomycetes</taxon>
        <taxon>Actinomycetales</taxon>
        <taxon>Actinomycetaceae</taxon>
        <taxon>Actinomyces</taxon>
    </lineage>
</organism>
<dbReference type="Pfam" id="PF12905">
    <property type="entry name" value="Glyco_hydro_101"/>
    <property type="match status" value="1"/>
</dbReference>
<feature type="compositionally biased region" description="Polar residues" evidence="1">
    <location>
        <begin position="845"/>
        <end position="856"/>
    </location>
</feature>
<dbReference type="Pfam" id="PF18080">
    <property type="entry name" value="Gal_mutarotas_3"/>
    <property type="match status" value="1"/>
</dbReference>
<dbReference type="InterPro" id="IPR040502">
    <property type="entry name" value="GH101_dom-6"/>
</dbReference>
<dbReference type="InterPro" id="IPR040633">
    <property type="entry name" value="Gal_mutarotas_3"/>
</dbReference>
<dbReference type="Gene3D" id="3.20.20.80">
    <property type="entry name" value="Glycosidases"/>
    <property type="match status" value="1"/>
</dbReference>
<dbReference type="InterPro" id="IPR025706">
    <property type="entry name" value="Endoa_GalNAc"/>
</dbReference>
<feature type="region of interest" description="Disordered" evidence="1">
    <location>
        <begin position="1482"/>
        <end position="1506"/>
    </location>
</feature>
<dbReference type="InterPro" id="IPR000421">
    <property type="entry name" value="FA58C"/>
</dbReference>
<feature type="region of interest" description="Disordered" evidence="1">
    <location>
        <begin position="1636"/>
        <end position="1666"/>
    </location>
</feature>
<sequence>MRRLPFSRPLSLLGALALTIPLAATGAVTAVAAPAEALTAPATISVPGLTATVAADFPQVIGYQLAGKHLGGRTATVQEVLIDGRPQAVQGVTAQRDDATKVSYQVSLAGGTSFTAEILVDTVASHAEGTRNVTRPTLTFRVTSLRGGHTIEIPGHSLVSLSANDAGAAFAAATTGTARGASAEDPEAGVQDTFGTITAATPLDDQAVGSAYLLLSTAEVAVGLETNATPDQAGPGTQFNNGRWSRRVVADAAGTPTLTASAGEWTYRSAAATDAVGDEARPYATLVFAGDANSSGTIDWQDAAVAYADVTEPVRGAEDNSNWVVTHIPFNFASQATHPFLRTADDVKRVSLATDGLGQRVMLKGYGSEGHDSAHPDYASNVNNRAGGAADLKTLFDATRDVNAVYGIHVNTTEAYPDAQSFSTLDLAGNAGWDWLGKSYYINQRQDLGKGKVTSRFQALRDEFPLASYPAFRWIYIDVYYGSGWTADRLGQELNKQGWEVGSEWSDKFERHSVWSHWANDENYGGASLKGMNSEVIRFIDNANKDTWNPDVALGYPQVVEFEGWTGHQDQRAFYANVWGNNLPAKFIQASRLMRHETEAADAATKHTWTTANGTVATGTTAVTNRSHGSQVAEQIRTDMAASREISYDGATVLRGSTYLLPWTDNGTKEGAPRLYHYNPAGTQTTWQLTRAFASQGSLTLYRLTDQGKVKVADLPVTEGAVTIPASAFAEVPATDLASTAFVLYPATTPATAVDPQWGAGTVFTDPGFNAGNLQAYTTTGTVSAVKDAHNDPVAQIGAGAGSLAQGFTLEPGTYEGSTWVEIGGGRAQREVSVSVSGKGLGPAGSQTGQDTSAATAEQPVTVAFEDFEHVPQGWGPFVKGDAGGSTDPRTVLAPLNSPYTQKGWTAPNGRVKATDDVIGGHWSLKSHSENAGLVYRTVPQTMDLKAGHRYRVSFDYENAKAGVYQWVTAYDVLGQDGATAVTLDTTDLPEATVPTRFSEELVAGGCGSYWVGLRSVRGGVDAADLTLDNFRVEDLGASPQVPGCAAAAVSLRGSLQEGSTGQVVTTVTNSEPTAVTDVTSQLVVPQGWRATPRGAASAARVGTGETFSVTWDVAVPQGAGGRTFTLGHQATYSVDGTPRTTSATTKASVLGGVNPNGVTFLSDLPVNPAFNRNGWGPVERDLGNGEQEQGDGPALRVDGVAYPKGLGAHARSDVGFDLGGQCHTFAATVGVDDAQTAKGTVTFEVKGTRDGSSWETVVPQTEVLRHDSPGLELTGDVTGMRTIRLIVGDGGDGNGNDHGDWGAARVACGTGAIDQGGPDGPAPGAELQPYTGALQVVEAPAAYSGNPASNMLDKDPDTFYDKDWINLLPHPSTVLLGLYEGTDVTAVAPTQVSGLSVTGRAGQANGRIEGYKVYVGQDAANVNNLVAEGTLSNTSKEQRIVFSHPVEAKLVRLEVTSSFKTKSDQPDGLLAIAEINALTGEITSPAPAGPDQPGSPEGPATADPAAVTVSTDAGGVIGQRYLEVVTAASQARPSGTVSTVLGTSLARNWVAADQKHDSFFQRVPVRFTVTGKATEVTFTVAAGEGSAPVLVDDLRLVRVDRAAENDLLGVDCAATPTPQPCSSVTANSRVGLSTPARAAVTPPSPSPTPAPSEPGPRPDPQGPKPAYVAAVEAAGPGKGRLLAGDWDGDGTLTWAVRVGSRVVFYNQNQVDAPVYASISLGRSTDEVLVGDWNGNGYETLALRRGTTVLTQDRLTSTATTRVAVPGITRSSQLVVKREQGKPDVIELAK</sequence>
<dbReference type="RefSeq" id="WP_200277827.1">
    <property type="nucleotide sequence ID" value="NZ_CP066802.1"/>
</dbReference>
<dbReference type="SUPFAM" id="SSF69318">
    <property type="entry name" value="Integrin alpha N-terminal domain"/>
    <property type="match status" value="1"/>
</dbReference>
<dbReference type="CDD" id="cd14244">
    <property type="entry name" value="GH_101_like"/>
    <property type="match status" value="1"/>
</dbReference>
<dbReference type="InterPro" id="IPR013222">
    <property type="entry name" value="Glyco_hyd_98_carb-bd"/>
</dbReference>
<dbReference type="Gene3D" id="2.70.98.10">
    <property type="match status" value="1"/>
</dbReference>
<dbReference type="InterPro" id="IPR035364">
    <property type="entry name" value="Beta_sandwich_GH101"/>
</dbReference>